<dbReference type="GO" id="GO:0005737">
    <property type="term" value="C:cytoplasm"/>
    <property type="evidence" value="ECO:0007669"/>
    <property type="project" value="UniProtKB-SubCell"/>
</dbReference>
<accession>A0A0A1GXG1</accession>
<evidence type="ECO:0000256" key="4">
    <source>
        <dbReference type="ARBA" id="ARBA00022840"/>
    </source>
</evidence>
<feature type="coiled-coil region" evidence="7">
    <location>
        <begin position="680"/>
        <end position="742"/>
    </location>
</feature>
<feature type="region of interest" description="Disordered" evidence="8">
    <location>
        <begin position="851"/>
        <end position="874"/>
    </location>
</feature>
<feature type="domain" description="SMC hinge" evidence="9">
    <location>
        <begin position="519"/>
        <end position="638"/>
    </location>
</feature>
<dbReference type="SUPFAM" id="SSF75553">
    <property type="entry name" value="Smc hinge domain"/>
    <property type="match status" value="1"/>
</dbReference>
<comment type="subcellular location">
    <subcellularLocation>
        <location evidence="1 7">Cytoplasm</location>
    </subcellularLocation>
</comment>
<dbReference type="Gene3D" id="3.30.70.1620">
    <property type="match status" value="1"/>
</dbReference>
<dbReference type="GO" id="GO:0003677">
    <property type="term" value="F:DNA binding"/>
    <property type="evidence" value="ECO:0007669"/>
    <property type="project" value="UniProtKB-UniRule"/>
</dbReference>
<comment type="similarity">
    <text evidence="7">Belongs to the SMC family.</text>
</comment>
<keyword evidence="5 7" id="KW-0175">Coiled coil</keyword>
<proteinExistence type="inferred from homology"/>
<dbReference type="EMBL" id="AP014680">
    <property type="protein sequence ID" value="BAP85584.1"/>
    <property type="molecule type" value="Genomic_DNA"/>
</dbReference>
<evidence type="ECO:0000256" key="5">
    <source>
        <dbReference type="ARBA" id="ARBA00023054"/>
    </source>
</evidence>
<organism evidence="10 11">
    <name type="scientific">Paucilactobacillus hokkaidonensis JCM 18461</name>
    <dbReference type="NCBI Taxonomy" id="1291742"/>
    <lineage>
        <taxon>Bacteria</taxon>
        <taxon>Bacillati</taxon>
        <taxon>Bacillota</taxon>
        <taxon>Bacilli</taxon>
        <taxon>Lactobacillales</taxon>
        <taxon>Lactobacillaceae</taxon>
        <taxon>Paucilactobacillus</taxon>
    </lineage>
</organism>
<protein>
    <recommendedName>
        <fullName evidence="7">Chromosome partition protein Smc</fullName>
    </recommendedName>
</protein>
<dbReference type="NCBIfam" id="TIGR02168">
    <property type="entry name" value="SMC_prok_B"/>
    <property type="match status" value="1"/>
</dbReference>
<dbReference type="HAMAP" id="MF_01894">
    <property type="entry name" value="Smc_prok"/>
    <property type="match status" value="1"/>
</dbReference>
<feature type="coiled-coil region" evidence="7">
    <location>
        <begin position="167"/>
        <end position="201"/>
    </location>
</feature>
<dbReference type="SMART" id="SM00968">
    <property type="entry name" value="SMC_hinge"/>
    <property type="match status" value="1"/>
</dbReference>
<dbReference type="GO" id="GO:0016887">
    <property type="term" value="F:ATP hydrolysis activity"/>
    <property type="evidence" value="ECO:0007669"/>
    <property type="project" value="InterPro"/>
</dbReference>
<dbReference type="Gene3D" id="3.40.50.300">
    <property type="entry name" value="P-loop containing nucleotide triphosphate hydrolases"/>
    <property type="match status" value="2"/>
</dbReference>
<dbReference type="InterPro" id="IPR027417">
    <property type="entry name" value="P-loop_NTPase"/>
</dbReference>
<dbReference type="Proteomes" id="UP000031620">
    <property type="component" value="Chromosome"/>
</dbReference>
<evidence type="ECO:0000313" key="11">
    <source>
        <dbReference type="Proteomes" id="UP000031620"/>
    </source>
</evidence>
<dbReference type="RefSeq" id="WP_041093483.1">
    <property type="nucleotide sequence ID" value="NZ_AP014680.1"/>
</dbReference>
<keyword evidence="2 7" id="KW-0963">Cytoplasm</keyword>
<feature type="binding site" evidence="7">
    <location>
        <begin position="32"/>
        <end position="39"/>
    </location>
    <ligand>
        <name>ATP</name>
        <dbReference type="ChEBI" id="CHEBI:30616"/>
    </ligand>
</feature>
<dbReference type="CDD" id="cd03278">
    <property type="entry name" value="ABC_SMC_barmotin"/>
    <property type="match status" value="1"/>
</dbReference>
<gene>
    <name evidence="7" type="primary">smc</name>
    <name evidence="10" type="ORF">LOOC260_110450</name>
</gene>
<reference evidence="10 11" key="1">
    <citation type="submission" date="2014-11" db="EMBL/GenBank/DDBJ databases">
        <title>Complete genome sequence and analysis of Lactobacillus hokkaidonensis LOOC260T.</title>
        <authorList>
            <person name="Tanizawa Y."/>
            <person name="Tohno M."/>
            <person name="Kaminuma E."/>
            <person name="Nakamura Y."/>
            <person name="Arita M."/>
        </authorList>
    </citation>
    <scope>NUCLEOTIDE SEQUENCE [LARGE SCALE GENOMIC DNA]</scope>
    <source>
        <strain evidence="10 11">LOOC260</strain>
    </source>
</reference>
<evidence type="ECO:0000256" key="6">
    <source>
        <dbReference type="ARBA" id="ARBA00023125"/>
    </source>
</evidence>
<dbReference type="InterPro" id="IPR010935">
    <property type="entry name" value="SMC_hinge"/>
</dbReference>
<feature type="coiled-coil region" evidence="7">
    <location>
        <begin position="258"/>
        <end position="385"/>
    </location>
</feature>
<dbReference type="InterPro" id="IPR036277">
    <property type="entry name" value="SMC_hinge_sf"/>
</dbReference>
<dbReference type="Pfam" id="PF02463">
    <property type="entry name" value="SMC_N"/>
    <property type="match status" value="2"/>
</dbReference>
<feature type="coiled-coil region" evidence="7">
    <location>
        <begin position="421"/>
        <end position="476"/>
    </location>
</feature>
<dbReference type="KEGG" id="lho:LOOC260_110450"/>
<evidence type="ECO:0000259" key="9">
    <source>
        <dbReference type="SMART" id="SM00968"/>
    </source>
</evidence>
<keyword evidence="4 7" id="KW-0067">ATP-binding</keyword>
<dbReference type="HOGENOM" id="CLU_001042_2_2_9"/>
<dbReference type="Gene3D" id="1.20.1060.20">
    <property type="match status" value="1"/>
</dbReference>
<evidence type="ECO:0000313" key="10">
    <source>
        <dbReference type="EMBL" id="BAP85584.1"/>
    </source>
</evidence>
<evidence type="ECO:0000256" key="8">
    <source>
        <dbReference type="SAM" id="MobiDB-lite"/>
    </source>
</evidence>
<dbReference type="FunFam" id="3.40.50.300:FF:000984">
    <property type="entry name" value="Chromosome partition protein Smc"/>
    <property type="match status" value="1"/>
</dbReference>
<feature type="compositionally biased region" description="Low complexity" evidence="8">
    <location>
        <begin position="862"/>
        <end position="874"/>
    </location>
</feature>
<dbReference type="GO" id="GO:0007059">
    <property type="term" value="P:chromosome segregation"/>
    <property type="evidence" value="ECO:0007669"/>
    <property type="project" value="UniProtKB-UniRule"/>
</dbReference>
<name>A0A0A1GXG1_9LACO</name>
<keyword evidence="6 7" id="KW-0238">DNA-binding</keyword>
<evidence type="ECO:0000256" key="1">
    <source>
        <dbReference type="ARBA" id="ARBA00004496"/>
    </source>
</evidence>
<dbReference type="PANTHER" id="PTHR43977">
    <property type="entry name" value="STRUCTURAL MAINTENANCE OF CHROMOSOMES PROTEIN 3"/>
    <property type="match status" value="1"/>
</dbReference>
<dbReference type="GO" id="GO:0007062">
    <property type="term" value="P:sister chromatid cohesion"/>
    <property type="evidence" value="ECO:0007669"/>
    <property type="project" value="InterPro"/>
</dbReference>
<comment type="function">
    <text evidence="7">Required for chromosome condensation and partitioning.</text>
</comment>
<dbReference type="InterPro" id="IPR003395">
    <property type="entry name" value="RecF/RecN/SMC_N"/>
</dbReference>
<dbReference type="STRING" id="1291742.LOOC260_110450"/>
<evidence type="ECO:0000256" key="3">
    <source>
        <dbReference type="ARBA" id="ARBA00022741"/>
    </source>
</evidence>
<dbReference type="InterPro" id="IPR024704">
    <property type="entry name" value="SMC"/>
</dbReference>
<dbReference type="SUPFAM" id="SSF52540">
    <property type="entry name" value="P-loop containing nucleoside triphosphate hydrolases"/>
    <property type="match status" value="1"/>
</dbReference>
<dbReference type="GO" id="GO:0005524">
    <property type="term" value="F:ATP binding"/>
    <property type="evidence" value="ECO:0007669"/>
    <property type="project" value="UniProtKB-UniRule"/>
</dbReference>
<dbReference type="GO" id="GO:0030261">
    <property type="term" value="P:chromosome condensation"/>
    <property type="evidence" value="ECO:0007669"/>
    <property type="project" value="InterPro"/>
</dbReference>
<dbReference type="FunFam" id="3.40.50.300:FF:000901">
    <property type="entry name" value="Chromosome partition protein Smc"/>
    <property type="match status" value="1"/>
</dbReference>
<dbReference type="GO" id="GO:0006260">
    <property type="term" value="P:DNA replication"/>
    <property type="evidence" value="ECO:0007669"/>
    <property type="project" value="UniProtKB-UniRule"/>
</dbReference>
<dbReference type="InterPro" id="IPR011890">
    <property type="entry name" value="SMC_prok"/>
</dbReference>
<dbReference type="GO" id="GO:0005694">
    <property type="term" value="C:chromosome"/>
    <property type="evidence" value="ECO:0007669"/>
    <property type="project" value="InterPro"/>
</dbReference>
<dbReference type="AlphaFoldDB" id="A0A0A1GXG1"/>
<evidence type="ECO:0000256" key="7">
    <source>
        <dbReference type="HAMAP-Rule" id="MF_01894"/>
    </source>
</evidence>
<comment type="domain">
    <text evidence="7">Contains large globular domains required for ATP hydrolysis at each terminus and a third globular domain forming a flexible hinge near the middle of the molecule. These domains are separated by coiled-coil structures.</text>
</comment>
<evidence type="ECO:0000256" key="2">
    <source>
        <dbReference type="ARBA" id="ARBA00022490"/>
    </source>
</evidence>
<feature type="compositionally biased region" description="Polar residues" evidence="8">
    <location>
        <begin position="851"/>
        <end position="861"/>
    </location>
</feature>
<dbReference type="PIRSF" id="PIRSF005719">
    <property type="entry name" value="SMC"/>
    <property type="match status" value="1"/>
</dbReference>
<keyword evidence="3 7" id="KW-0547">Nucleotide-binding</keyword>
<comment type="subunit">
    <text evidence="7">Homodimer.</text>
</comment>
<feature type="coiled-coil region" evidence="7">
    <location>
        <begin position="897"/>
        <end position="931"/>
    </location>
</feature>
<dbReference type="Pfam" id="PF06470">
    <property type="entry name" value="SMC_hinge"/>
    <property type="match status" value="1"/>
</dbReference>
<sequence length="1185" mass="133751">MRLISLELNGFKSFAQKTKIEFMTGMTGIVGPNGSGKSNIIEAIRWVMGEQSAKDLRGGKMTDIIFAGSATRKPLNRAEVSITFDNHDHYLASDYTEIKITRRLYRSGESQYLINGNECRLKDVLDLFMDSGLGRESFSIISQGRVEAIFNGKPEDRRAVIEEVAGVAKYKKNKDTAQKRLGETNDNLHRVNDIINELETQMEPLAQQSALAKDYQEQKSRFDQLDKTKTVLDIEKNQHQLTDVATRLANAKKLSVQYDDQTKESSQTLNELKQQQNRLNVTKDKLQNDLLVQTKQIADLSNAKNISNERKNNEAATLTQIKTRLAQVKQQLTDNQAKLSDWQQQQQEQASAIKTNQNALQQLKEMSVEQRQQKLSQQIEKLQSKQVDQMQKLTTVHNQKTYLTHNHEQDQKRQSQASIELQTNEHKTQQLNEQQEQLQLELKQQHSVVDEINDQLATAQSHRQQLQTQYEQKQKQWYQSLGQVQTVQARINSFKSLEADYAGFYQGVRYVLQHRQKFAGLKGPVSELLNVPASYTTAIETVLGGQLQNLVVDNQQSGKQIINFLVANRAGRATILPLDTLIQRNSNQTLLHQLMGLTGLAGLASELVQTDPKFQSLLNYLLSNTLIADNLDHATLIAKQSQHRFRVVTLDGQLINASGAMTGGANKQQRQGLLTRQQSQQELEVQIKDVQAKSTELENQVGKYDTAIQTNKQLIEQLQAKLEQQRSQLQTVTSKADLLQNEQKMNQRQVSALEFEVKQQTDEHATFAQQITENEQQEKKITSTIEALKVNIQQSKVDLQALQENASAQAEQIHDKEQWLAVATEKLQQISRQMTDLNEAIANDEQSIQQLTQETDATVSSQTDQAQQGQQAADQLVDLQQVHEQTNQQLGHTNDSLTALSEKIEAANQQQQRLQELQRAALDELNEVNARHVKLESLIDQGMNRLAEQYAMTLTEAKQDLSELEPAEITTQLKLLKRGLDEIGTVNLGSIEEYERVSTRYTFLHDQQTDLLNSQQQLNETMQEMDQEVITRFETSFHQVADAFAKIFVEMFGGGQAKLVLTEPDNLLTSGIDIIAQPPGKKNQQMSLLSGGERALTAITLLFSILAVRPVPFSILDETEAALDEANVNRFAHYLSTYGDDGPQFIVVTHRKGTMMNAKVLYGVTMQESGVSKMVSVSLEDVNAS</sequence>